<dbReference type="EMBL" id="KB539019">
    <property type="protein sequence ID" value="EMP32737.1"/>
    <property type="molecule type" value="Genomic_DNA"/>
</dbReference>
<evidence type="ECO:0000313" key="1">
    <source>
        <dbReference type="EMBL" id="EMP32737.1"/>
    </source>
</evidence>
<keyword evidence="2" id="KW-1185">Reference proteome</keyword>
<accession>M7BX97</accession>
<protein>
    <submittedName>
        <fullName evidence="1">Uncharacterized protein</fullName>
    </submittedName>
</protein>
<sequence>MLAIVVSWLLIKRRRNTLTRDGNLDLNEYHRTTEIDKEKEKTVYDMFQKILQASAASENECRAWKITLTDSKEKDRVERGKEQEKERDEQ</sequence>
<proteinExistence type="predicted"/>
<dbReference type="AlphaFoldDB" id="M7BX97"/>
<reference evidence="2" key="1">
    <citation type="journal article" date="2013" name="Nat. Genet.">
        <title>The draft genomes of soft-shell turtle and green sea turtle yield insights into the development and evolution of the turtle-specific body plan.</title>
        <authorList>
            <person name="Wang Z."/>
            <person name="Pascual-Anaya J."/>
            <person name="Zadissa A."/>
            <person name="Li W."/>
            <person name="Niimura Y."/>
            <person name="Huang Z."/>
            <person name="Li C."/>
            <person name="White S."/>
            <person name="Xiong Z."/>
            <person name="Fang D."/>
            <person name="Wang B."/>
            <person name="Ming Y."/>
            <person name="Chen Y."/>
            <person name="Zheng Y."/>
            <person name="Kuraku S."/>
            <person name="Pignatelli M."/>
            <person name="Herrero J."/>
            <person name="Beal K."/>
            <person name="Nozawa M."/>
            <person name="Li Q."/>
            <person name="Wang J."/>
            <person name="Zhang H."/>
            <person name="Yu L."/>
            <person name="Shigenobu S."/>
            <person name="Wang J."/>
            <person name="Liu J."/>
            <person name="Flicek P."/>
            <person name="Searle S."/>
            <person name="Wang J."/>
            <person name="Kuratani S."/>
            <person name="Yin Y."/>
            <person name="Aken B."/>
            <person name="Zhang G."/>
            <person name="Irie N."/>
        </authorList>
    </citation>
    <scope>NUCLEOTIDE SEQUENCE [LARGE SCALE GENOMIC DNA]</scope>
</reference>
<evidence type="ECO:0000313" key="2">
    <source>
        <dbReference type="Proteomes" id="UP000031443"/>
    </source>
</evidence>
<organism evidence="1 2">
    <name type="scientific">Chelonia mydas</name>
    <name type="common">Green sea-turtle</name>
    <name type="synonym">Chelonia agassizi</name>
    <dbReference type="NCBI Taxonomy" id="8469"/>
    <lineage>
        <taxon>Eukaryota</taxon>
        <taxon>Metazoa</taxon>
        <taxon>Chordata</taxon>
        <taxon>Craniata</taxon>
        <taxon>Vertebrata</taxon>
        <taxon>Euteleostomi</taxon>
        <taxon>Archelosauria</taxon>
        <taxon>Testudinata</taxon>
        <taxon>Testudines</taxon>
        <taxon>Cryptodira</taxon>
        <taxon>Durocryptodira</taxon>
        <taxon>Americhelydia</taxon>
        <taxon>Chelonioidea</taxon>
        <taxon>Cheloniidae</taxon>
        <taxon>Chelonia</taxon>
    </lineage>
</organism>
<name>M7BX97_CHEMY</name>
<dbReference type="Proteomes" id="UP000031443">
    <property type="component" value="Unassembled WGS sequence"/>
</dbReference>
<gene>
    <name evidence="1" type="ORF">UY3_10146</name>
</gene>